<accession>A0A285VFY8</accession>
<keyword evidence="1" id="KW-0175">Coiled coil</keyword>
<protein>
    <submittedName>
        <fullName evidence="3">O-antigen chain-terminating methyltransferase</fullName>
    </submittedName>
</protein>
<dbReference type="InterPro" id="IPR029063">
    <property type="entry name" value="SAM-dependent_MTases_sf"/>
</dbReference>
<gene>
    <name evidence="3" type="ORF">SAMN05421509_10217</name>
</gene>
<feature type="coiled-coil region" evidence="1">
    <location>
        <begin position="198"/>
        <end position="232"/>
    </location>
</feature>
<name>A0A285VFY8_9GAMM</name>
<dbReference type="CDD" id="cd02440">
    <property type="entry name" value="AdoMet_MTases"/>
    <property type="match status" value="1"/>
</dbReference>
<organism evidence="3 4">
    <name type="scientific">Chromohalobacter canadensis</name>
    <dbReference type="NCBI Taxonomy" id="141389"/>
    <lineage>
        <taxon>Bacteria</taxon>
        <taxon>Pseudomonadati</taxon>
        <taxon>Pseudomonadota</taxon>
        <taxon>Gammaproteobacteria</taxon>
        <taxon>Oceanospirillales</taxon>
        <taxon>Halomonadaceae</taxon>
        <taxon>Chromohalobacter</taxon>
    </lineage>
</organism>
<dbReference type="RefSeq" id="WP_097021843.1">
    <property type="nucleotide sequence ID" value="NZ_OBQJ01000002.1"/>
</dbReference>
<dbReference type="Proteomes" id="UP000219023">
    <property type="component" value="Unassembled WGS sequence"/>
</dbReference>
<dbReference type="AlphaFoldDB" id="A0A285VFY8"/>
<evidence type="ECO:0000313" key="3">
    <source>
        <dbReference type="EMBL" id="SOC52873.1"/>
    </source>
</evidence>
<proteinExistence type="predicted"/>
<keyword evidence="3" id="KW-0489">Methyltransferase</keyword>
<dbReference type="OrthoDB" id="9801609at2"/>
<dbReference type="GO" id="GO:0008168">
    <property type="term" value="F:methyltransferase activity"/>
    <property type="evidence" value="ECO:0007669"/>
    <property type="project" value="UniProtKB-KW"/>
</dbReference>
<dbReference type="EMBL" id="OBQJ01000002">
    <property type="protein sequence ID" value="SOC52873.1"/>
    <property type="molecule type" value="Genomic_DNA"/>
</dbReference>
<evidence type="ECO:0000256" key="2">
    <source>
        <dbReference type="SAM" id="MobiDB-lite"/>
    </source>
</evidence>
<dbReference type="SUPFAM" id="SSF53335">
    <property type="entry name" value="S-adenosyl-L-methionine-dependent methyltransferases"/>
    <property type="match status" value="1"/>
</dbReference>
<dbReference type="Pfam" id="PF13489">
    <property type="entry name" value="Methyltransf_23"/>
    <property type="match status" value="1"/>
</dbReference>
<evidence type="ECO:0000313" key="4">
    <source>
        <dbReference type="Proteomes" id="UP000219023"/>
    </source>
</evidence>
<keyword evidence="3" id="KW-0808">Transferase</keyword>
<dbReference type="Gene3D" id="3.40.50.150">
    <property type="entry name" value="Vaccinia Virus protein VP39"/>
    <property type="match status" value="1"/>
</dbReference>
<dbReference type="GO" id="GO:0032259">
    <property type="term" value="P:methylation"/>
    <property type="evidence" value="ECO:0007669"/>
    <property type="project" value="UniProtKB-KW"/>
</dbReference>
<reference evidence="3 4" key="1">
    <citation type="submission" date="2017-08" db="EMBL/GenBank/DDBJ databases">
        <authorList>
            <person name="de Groot N.N."/>
        </authorList>
    </citation>
    <scope>NUCLEOTIDE SEQUENCE [LARGE SCALE GENOMIC DNA]</scope>
    <source>
        <strain evidence="3 4">USBA 855</strain>
    </source>
</reference>
<dbReference type="PANTHER" id="PTHR43861">
    <property type="entry name" value="TRANS-ACONITATE 2-METHYLTRANSFERASE-RELATED"/>
    <property type="match status" value="1"/>
</dbReference>
<evidence type="ECO:0000256" key="1">
    <source>
        <dbReference type="SAM" id="Coils"/>
    </source>
</evidence>
<sequence length="529" mass="59242">MTHSLDEHTNDDLDSLIGRLQAVARQLDDTPQVEPPPFAYRRLLNSLGEPRENAQALRDARHPELAELVAPGLDDPRFLTRAYHVLMGRTPDDEGWNAYLAELPRAGRLYVLGDMLRAEETRTHLERNAIDVPRRRRLTAPLNGLYKLGPAARLVRPVMRLAYRLVAIAGRPGWRQGERLARLETDNARRDGLLRDVLLEIDGELQRQNEGLERLKRENDARREESEQHQAALDAWRQQSAGLWSALQHHRRAVERLYAEPETAPAPSAERAETLDQALVDAYYLAFEDACRGSEAEIRDHLLAYQPQLDRAAQCGTRALDVGCGRGEWLRLLDEQGFDAHGVDLNIAMIEHCRAAGFTVSHDDAVNVLRQQPDDSHALVSAFHIAEHLPFEVLYRLVDEAHRALAPGGVLILETPNPENLLVGSHTFYHDPTHLNPLTPTAMSFLLRYCGFDVEVRRFNPYPESAKVPGDDPLTERVNGHLCGPQDFAVVGIKAVATDASSTPPAEEQSPRATEEDDTHVSPAQEDNA</sequence>
<feature type="region of interest" description="Disordered" evidence="2">
    <location>
        <begin position="495"/>
        <end position="529"/>
    </location>
</feature>